<dbReference type="SUPFAM" id="SSF48173">
    <property type="entry name" value="Cryptochrome/photolyase FAD-binding domain"/>
    <property type="match status" value="1"/>
</dbReference>
<feature type="site" description="Electron transfer via tryptophanyl radical" evidence="9">
    <location>
        <position position="391"/>
    </location>
</feature>
<evidence type="ECO:0000259" key="11">
    <source>
        <dbReference type="PROSITE" id="PS51645"/>
    </source>
</evidence>
<evidence type="ECO:0000256" key="2">
    <source>
        <dbReference type="ARBA" id="ARBA00013149"/>
    </source>
</evidence>
<evidence type="ECO:0000256" key="9">
    <source>
        <dbReference type="PIRSR" id="PIRSR602081-2"/>
    </source>
</evidence>
<keyword evidence="5 8" id="KW-0274">FAD</keyword>
<dbReference type="STRING" id="1333998.M2A_3008"/>
<dbReference type="EC" id="4.1.99.3" evidence="2"/>
<dbReference type="InterPro" id="IPR002081">
    <property type="entry name" value="Cryptochrome/DNA_photolyase_1"/>
</dbReference>
<evidence type="ECO:0000313" key="13">
    <source>
        <dbReference type="Proteomes" id="UP000028702"/>
    </source>
</evidence>
<comment type="similarity">
    <text evidence="10">Belongs to the DNA photolyase family.</text>
</comment>
<dbReference type="Gene3D" id="3.40.50.620">
    <property type="entry name" value="HUPs"/>
    <property type="match status" value="1"/>
</dbReference>
<evidence type="ECO:0000256" key="6">
    <source>
        <dbReference type="ARBA" id="ARBA00022991"/>
    </source>
</evidence>
<dbReference type="SUPFAM" id="SSF52425">
    <property type="entry name" value="Cryptochrome/photolyase, N-terminal domain"/>
    <property type="match status" value="1"/>
</dbReference>
<name>A0A081BEP1_9HYPH</name>
<comment type="caution">
    <text evidence="12">The sequence shown here is derived from an EMBL/GenBank/DDBJ whole genome shotgun (WGS) entry which is preliminary data.</text>
</comment>
<dbReference type="GO" id="GO:0003677">
    <property type="term" value="F:DNA binding"/>
    <property type="evidence" value="ECO:0007669"/>
    <property type="project" value="TreeGrafter"/>
</dbReference>
<dbReference type="InterPro" id="IPR036155">
    <property type="entry name" value="Crypto/Photolyase_N_sf"/>
</dbReference>
<dbReference type="InterPro" id="IPR018394">
    <property type="entry name" value="DNA_photolyase_1_CS_C"/>
</dbReference>
<proteinExistence type="inferred from homology"/>
<feature type="binding site" evidence="8">
    <location>
        <begin position="381"/>
        <end position="383"/>
    </location>
    <ligand>
        <name>FAD</name>
        <dbReference type="ChEBI" id="CHEBI:57692"/>
    </ligand>
</feature>
<evidence type="ECO:0000256" key="1">
    <source>
        <dbReference type="ARBA" id="ARBA00001932"/>
    </source>
</evidence>
<dbReference type="GO" id="GO:0071949">
    <property type="term" value="F:FAD binding"/>
    <property type="evidence" value="ECO:0007669"/>
    <property type="project" value="TreeGrafter"/>
</dbReference>
<dbReference type="Pfam" id="PF03441">
    <property type="entry name" value="FAD_binding_7"/>
    <property type="match status" value="1"/>
</dbReference>
<dbReference type="PROSITE" id="PS51645">
    <property type="entry name" value="PHR_CRY_ALPHA_BETA"/>
    <property type="match status" value="1"/>
</dbReference>
<dbReference type="InterPro" id="IPR006050">
    <property type="entry name" value="DNA_photolyase_N"/>
</dbReference>
<dbReference type="PROSITE" id="PS00394">
    <property type="entry name" value="DNA_PHOTOLYASES_1_1"/>
    <property type="match status" value="1"/>
</dbReference>
<keyword evidence="6 10" id="KW-0157">Chromophore</keyword>
<organism evidence="12 13">
    <name type="scientific">Tepidicaulis marinus</name>
    <dbReference type="NCBI Taxonomy" id="1333998"/>
    <lineage>
        <taxon>Bacteria</taxon>
        <taxon>Pseudomonadati</taxon>
        <taxon>Pseudomonadota</taxon>
        <taxon>Alphaproteobacteria</taxon>
        <taxon>Hyphomicrobiales</taxon>
        <taxon>Parvibaculaceae</taxon>
        <taxon>Tepidicaulis</taxon>
    </lineage>
</organism>
<evidence type="ECO:0000256" key="3">
    <source>
        <dbReference type="ARBA" id="ARBA00014046"/>
    </source>
</evidence>
<dbReference type="RefSeq" id="WP_045449189.1">
    <property type="nucleotide sequence ID" value="NZ_BBIO01000020.1"/>
</dbReference>
<dbReference type="AlphaFoldDB" id="A0A081BEP1"/>
<dbReference type="GO" id="GO:0000719">
    <property type="term" value="P:photoreactive repair"/>
    <property type="evidence" value="ECO:0007669"/>
    <property type="project" value="UniProtKB-ARBA"/>
</dbReference>
<keyword evidence="12" id="KW-0456">Lyase</keyword>
<dbReference type="PRINTS" id="PR00147">
    <property type="entry name" value="DNAPHOTLYASE"/>
</dbReference>
<evidence type="ECO:0000256" key="7">
    <source>
        <dbReference type="ARBA" id="ARBA00033999"/>
    </source>
</evidence>
<dbReference type="Proteomes" id="UP000028702">
    <property type="component" value="Unassembled WGS sequence"/>
</dbReference>
<feature type="site" description="Electron transfer via tryptophanyl radical" evidence="9">
    <location>
        <position position="315"/>
    </location>
</feature>
<dbReference type="Gene3D" id="1.10.579.10">
    <property type="entry name" value="DNA Cyclobutane Dipyrimidine Photolyase, subunit A, domain 3"/>
    <property type="match status" value="1"/>
</dbReference>
<feature type="binding site" evidence="8">
    <location>
        <position position="231"/>
    </location>
    <ligand>
        <name>FAD</name>
        <dbReference type="ChEBI" id="CHEBI:57692"/>
    </ligand>
</feature>
<evidence type="ECO:0000256" key="10">
    <source>
        <dbReference type="RuleBase" id="RU004182"/>
    </source>
</evidence>
<dbReference type="EMBL" id="BBIO01000020">
    <property type="protein sequence ID" value="GAK46509.1"/>
    <property type="molecule type" value="Genomic_DNA"/>
</dbReference>
<dbReference type="FunFam" id="1.10.579.10:FF:000003">
    <property type="entry name" value="Deoxyribodipyrimidine photo-lyase"/>
    <property type="match status" value="1"/>
</dbReference>
<dbReference type="GO" id="GO:0003904">
    <property type="term" value="F:deoxyribodipyrimidine photo-lyase activity"/>
    <property type="evidence" value="ECO:0007669"/>
    <property type="project" value="UniProtKB-EC"/>
</dbReference>
<protein>
    <recommendedName>
        <fullName evidence="3">Deoxyribodipyrimidine photo-lyase</fullName>
        <ecNumber evidence="2">4.1.99.3</ecNumber>
    </recommendedName>
</protein>
<feature type="site" description="Electron transfer via tryptophanyl radical" evidence="9">
    <location>
        <position position="368"/>
    </location>
</feature>
<dbReference type="GO" id="GO:0009416">
    <property type="term" value="P:response to light stimulus"/>
    <property type="evidence" value="ECO:0007669"/>
    <property type="project" value="TreeGrafter"/>
</dbReference>
<evidence type="ECO:0000256" key="8">
    <source>
        <dbReference type="PIRSR" id="PIRSR602081-1"/>
    </source>
</evidence>
<comment type="catalytic activity">
    <reaction evidence="7">
        <text>cyclobutadipyrimidine (in DNA) = 2 pyrimidine residues (in DNA).</text>
        <dbReference type="EC" id="4.1.99.3"/>
    </reaction>
</comment>
<dbReference type="PROSITE" id="PS00691">
    <property type="entry name" value="DNA_PHOTOLYASES_1_2"/>
    <property type="match status" value="1"/>
</dbReference>
<dbReference type="Gene3D" id="1.25.40.80">
    <property type="match status" value="1"/>
</dbReference>
<evidence type="ECO:0000256" key="5">
    <source>
        <dbReference type="ARBA" id="ARBA00022827"/>
    </source>
</evidence>
<dbReference type="Pfam" id="PF00875">
    <property type="entry name" value="DNA_photolyase"/>
    <property type="match status" value="1"/>
</dbReference>
<evidence type="ECO:0000313" key="12">
    <source>
        <dbReference type="EMBL" id="GAK46509.1"/>
    </source>
</evidence>
<comment type="cofactor">
    <cofactor evidence="1">
        <name>(6R)-5,10-methylene-5,6,7,8-tetrahydrofolate</name>
        <dbReference type="ChEBI" id="CHEBI:15636"/>
    </cofactor>
</comment>
<dbReference type="InterPro" id="IPR036134">
    <property type="entry name" value="Crypto/Photolyase_FAD-like_sf"/>
</dbReference>
<dbReference type="PANTHER" id="PTHR11455">
    <property type="entry name" value="CRYPTOCHROME"/>
    <property type="match status" value="1"/>
</dbReference>
<accession>A0A081BEP1</accession>
<keyword evidence="13" id="KW-1185">Reference proteome</keyword>
<dbReference type="eggNOG" id="COG0415">
    <property type="taxonomic scope" value="Bacteria"/>
</dbReference>
<sequence length="486" mass="54474">MVKSPDAAARPASPAIMWFRQDLRLKDNPALRAAAHSGTPLLCIFILDEEVMRLGGASRWWLHHSLAALGAALEKHGVPLLLKRGAAGPILEELAAETGARALYWNRCYEPAAIARDKKIKDAMKEKGLEVKSFNAALLCEPWEIATKTGEPFKVFTPFWKALQQKTIPAPLPAPEELVAGPKVEDEALETFALLPSKPDWAGGLKEAWQPGEEGARARLAAFLDEHLREYPAKRDLPAQPATSRLSPHLHWGEIGPRQVWSATEAAFASDAMQTKSGTAFLRELAWRDFSHNLLYHWPSLESENWKSAFDAFPWAKDEKGFKAWCAGKTGYPIVDAGMRELWHTGWMHNRVRMIAASFLIKDLLVHWKEGADWFWDTLADADLANNYASWQWVAGSGADASPYFRIFNPVLQSEKFDPKGAYIRKWVPELAGLDDKHIHRPWEAPEAALEKAGIKIGRDYPAPVVDHFEARDRALEAYQAVKRVS</sequence>
<keyword evidence="4 8" id="KW-0285">Flavoprotein</keyword>
<dbReference type="InterPro" id="IPR014729">
    <property type="entry name" value="Rossmann-like_a/b/a_fold"/>
</dbReference>
<gene>
    <name evidence="12" type="ORF">M2A_3008</name>
</gene>
<feature type="binding site" evidence="8">
    <location>
        <position position="281"/>
    </location>
    <ligand>
        <name>FAD</name>
        <dbReference type="ChEBI" id="CHEBI:57692"/>
    </ligand>
</feature>
<reference evidence="12 13" key="1">
    <citation type="submission" date="2014-07" db="EMBL/GenBank/DDBJ databases">
        <title>Tepidicaulis marinum gen. nov., sp. nov., a novel marine bacterium denitrifying nitrate to nitrous oxide strictly under microaerobic conditions.</title>
        <authorList>
            <person name="Takeuchi M."/>
            <person name="Yamagishi T."/>
            <person name="Kamagata Y."/>
            <person name="Oshima K."/>
            <person name="Hattori M."/>
            <person name="Katayama T."/>
            <person name="Hanada S."/>
            <person name="Tamaki H."/>
            <person name="Marumo K."/>
            <person name="Maeda H."/>
            <person name="Nedachi M."/>
            <person name="Iwasaki W."/>
            <person name="Suwa Y."/>
            <person name="Sakata S."/>
        </authorList>
    </citation>
    <scope>NUCLEOTIDE SEQUENCE [LARGE SCALE GENOMIC DNA]</scope>
    <source>
        <strain evidence="12 13">MA2</strain>
    </source>
</reference>
<feature type="domain" description="Photolyase/cryptochrome alpha/beta" evidence="11">
    <location>
        <begin position="13"/>
        <end position="139"/>
    </location>
</feature>
<dbReference type="InterPro" id="IPR005101">
    <property type="entry name" value="Cryptochr/Photolyase_FAD-bd"/>
</dbReference>
<dbReference type="PANTHER" id="PTHR11455:SF9">
    <property type="entry name" value="CRYPTOCHROME CIRCADIAN CLOCK 5 ISOFORM X1"/>
    <property type="match status" value="1"/>
</dbReference>
<comment type="cofactor">
    <cofactor evidence="8">
        <name>FAD</name>
        <dbReference type="ChEBI" id="CHEBI:57692"/>
    </cofactor>
    <text evidence="8">Binds 1 FAD per subunit.</text>
</comment>
<evidence type="ECO:0000256" key="4">
    <source>
        <dbReference type="ARBA" id="ARBA00022630"/>
    </source>
</evidence>
<feature type="binding site" evidence="8">
    <location>
        <begin position="243"/>
        <end position="247"/>
    </location>
    <ligand>
        <name>FAD</name>
        <dbReference type="ChEBI" id="CHEBI:57692"/>
    </ligand>
</feature>